<name>A0A1E3RQ62_MYCFV</name>
<dbReference type="Proteomes" id="UP000094053">
    <property type="component" value="Unassembled WGS sequence"/>
</dbReference>
<evidence type="ECO:0000313" key="3">
    <source>
        <dbReference type="EMBL" id="ODQ91552.1"/>
    </source>
</evidence>
<dbReference type="InterPro" id="IPR013096">
    <property type="entry name" value="Cupin_2"/>
</dbReference>
<keyword evidence="4" id="KW-1185">Reference proteome</keyword>
<evidence type="ECO:0000256" key="1">
    <source>
        <dbReference type="SAM" id="SignalP"/>
    </source>
</evidence>
<feature type="chain" id="PRO_5009135080" evidence="1">
    <location>
        <begin position="25"/>
        <end position="147"/>
    </location>
</feature>
<dbReference type="OrthoDB" id="129561at2"/>
<dbReference type="EMBL" id="MIHA01000003">
    <property type="protein sequence ID" value="ODQ91552.1"/>
    <property type="molecule type" value="Genomic_DNA"/>
</dbReference>
<dbReference type="AlphaFoldDB" id="A0A1E3RQ62"/>
<evidence type="ECO:0000313" key="4">
    <source>
        <dbReference type="Proteomes" id="UP000094053"/>
    </source>
</evidence>
<dbReference type="InterPro" id="IPR011051">
    <property type="entry name" value="RmlC_Cupin_sf"/>
</dbReference>
<evidence type="ECO:0000259" key="2">
    <source>
        <dbReference type="Pfam" id="PF07883"/>
    </source>
</evidence>
<keyword evidence="1" id="KW-0732">Signal</keyword>
<dbReference type="SUPFAM" id="SSF51182">
    <property type="entry name" value="RmlC-like cupins"/>
    <property type="match status" value="1"/>
</dbReference>
<feature type="signal peptide" evidence="1">
    <location>
        <begin position="1"/>
        <end position="24"/>
    </location>
</feature>
<comment type="caution">
    <text evidence="3">The sequence shown here is derived from an EMBL/GenBank/DDBJ whole genome shotgun (WGS) entry which is preliminary data.</text>
</comment>
<sequence length="147" mass="14673">MKRVILAVSGAAIVAGLGPAAAHATPAEGDIERTDIAKGTTDAPIAIVAVGHPTTLHVQNLVLGPASSSGWHTHPGPEYSVVNEGAVHLQTANACAPAIFGAGQAIFIPAGVPHVVANKGVEHAEATVTYTVPADRAVRDDAAAACP</sequence>
<dbReference type="Gene3D" id="2.60.120.10">
    <property type="entry name" value="Jelly Rolls"/>
    <property type="match status" value="1"/>
</dbReference>
<dbReference type="Pfam" id="PF07883">
    <property type="entry name" value="Cupin_2"/>
    <property type="match status" value="1"/>
</dbReference>
<dbReference type="RefSeq" id="WP_069412575.1">
    <property type="nucleotide sequence ID" value="NZ_JACKUL010000007.1"/>
</dbReference>
<organism evidence="3 4">
    <name type="scientific">Mycolicibacterium flavescens</name>
    <name type="common">Mycobacterium flavescens</name>
    <dbReference type="NCBI Taxonomy" id="1776"/>
    <lineage>
        <taxon>Bacteria</taxon>
        <taxon>Bacillati</taxon>
        <taxon>Actinomycetota</taxon>
        <taxon>Actinomycetes</taxon>
        <taxon>Mycobacteriales</taxon>
        <taxon>Mycobacteriaceae</taxon>
        <taxon>Mycolicibacterium</taxon>
    </lineage>
</organism>
<gene>
    <name evidence="3" type="ORF">BHQ18_05580</name>
</gene>
<proteinExistence type="predicted"/>
<dbReference type="STRING" id="1776.BHQ18_05580"/>
<protein>
    <submittedName>
        <fullName evidence="3">Cupin</fullName>
    </submittedName>
</protein>
<feature type="domain" description="Cupin type-2" evidence="2">
    <location>
        <begin position="63"/>
        <end position="129"/>
    </location>
</feature>
<dbReference type="InterPro" id="IPR014710">
    <property type="entry name" value="RmlC-like_jellyroll"/>
</dbReference>
<reference evidence="4" key="1">
    <citation type="submission" date="2016-09" db="EMBL/GenBank/DDBJ databases">
        <authorList>
            <person name="Greninger A.L."/>
            <person name="Jerome K.R."/>
            <person name="Mcnair B."/>
            <person name="Wallis C."/>
            <person name="Fang F."/>
        </authorList>
    </citation>
    <scope>NUCLEOTIDE SEQUENCE [LARGE SCALE GENOMIC DNA]</scope>
    <source>
        <strain evidence="4">M6</strain>
    </source>
</reference>
<accession>A0A1E3RQ62</accession>